<feature type="region of interest" description="Disordered" evidence="2">
    <location>
        <begin position="301"/>
        <end position="323"/>
    </location>
</feature>
<dbReference type="Proteomes" id="UP000762676">
    <property type="component" value="Unassembled WGS sequence"/>
</dbReference>
<feature type="region of interest" description="Disordered" evidence="2">
    <location>
        <begin position="1646"/>
        <end position="1683"/>
    </location>
</feature>
<feature type="compositionally biased region" description="Polar residues" evidence="2">
    <location>
        <begin position="2163"/>
        <end position="2173"/>
    </location>
</feature>
<dbReference type="InterPro" id="IPR047343">
    <property type="entry name" value="RUSC1_2"/>
</dbReference>
<feature type="compositionally biased region" description="Basic and acidic residues" evidence="2">
    <location>
        <begin position="1731"/>
        <end position="1757"/>
    </location>
</feature>
<feature type="compositionally biased region" description="Polar residues" evidence="2">
    <location>
        <begin position="445"/>
        <end position="462"/>
    </location>
</feature>
<feature type="compositionally biased region" description="Low complexity" evidence="2">
    <location>
        <begin position="2131"/>
        <end position="2161"/>
    </location>
</feature>
<evidence type="ECO:0000313" key="5">
    <source>
        <dbReference type="Proteomes" id="UP000762676"/>
    </source>
</evidence>
<feature type="region of interest" description="Disordered" evidence="2">
    <location>
        <begin position="1612"/>
        <end position="1631"/>
    </location>
</feature>
<dbReference type="Pfam" id="PF02759">
    <property type="entry name" value="RUN"/>
    <property type="match status" value="1"/>
</dbReference>
<feature type="compositionally biased region" description="Low complexity" evidence="2">
    <location>
        <begin position="674"/>
        <end position="691"/>
    </location>
</feature>
<feature type="region of interest" description="Disordered" evidence="2">
    <location>
        <begin position="1332"/>
        <end position="1354"/>
    </location>
</feature>
<evidence type="ECO:0000256" key="1">
    <source>
        <dbReference type="SAM" id="Coils"/>
    </source>
</evidence>
<dbReference type="InterPro" id="IPR004012">
    <property type="entry name" value="Run_dom"/>
</dbReference>
<feature type="region of interest" description="Disordered" evidence="2">
    <location>
        <begin position="2106"/>
        <end position="2261"/>
    </location>
</feature>
<feature type="compositionally biased region" description="Basic and acidic residues" evidence="2">
    <location>
        <begin position="899"/>
        <end position="913"/>
    </location>
</feature>
<protein>
    <submittedName>
        <fullName evidence="4">RUN and SH3 domain containing 2</fullName>
    </submittedName>
</protein>
<dbReference type="CDD" id="cd17685">
    <property type="entry name" value="RUN_RUSC"/>
    <property type="match status" value="1"/>
</dbReference>
<feature type="compositionally biased region" description="Low complexity" evidence="2">
    <location>
        <begin position="1232"/>
        <end position="1271"/>
    </location>
</feature>
<evidence type="ECO:0000313" key="4">
    <source>
        <dbReference type="EMBL" id="GFR75813.1"/>
    </source>
</evidence>
<feature type="compositionally biased region" description="Polar residues" evidence="2">
    <location>
        <begin position="527"/>
        <end position="542"/>
    </location>
</feature>
<feature type="compositionally biased region" description="Basic and acidic residues" evidence="2">
    <location>
        <begin position="2174"/>
        <end position="2187"/>
    </location>
</feature>
<feature type="region of interest" description="Disordered" evidence="2">
    <location>
        <begin position="518"/>
        <end position="794"/>
    </location>
</feature>
<feature type="compositionally biased region" description="Basic and acidic residues" evidence="2">
    <location>
        <begin position="2028"/>
        <end position="2058"/>
    </location>
</feature>
<sequence>MCVQRSAVLHRRAQLRAEFEAREKLKLELNSAQNAAMNSLRTNTVATSAMAAPEARCCTTQTMRSLRLMNSKETLVSPGTVTLWLGTKNFSSQFPPKTQDCSLQTSLEADDKGLEPLKSSQAQQTSPYTPEKDLFSLLEEVCAKYADQDVPVTHANAADATVWDTVNKADNGEVGVYNQQPVTDVGGKVRESARSLQKISPPPSPKMMHRAASANDCQVNKLRASESANRTASLSPSRMGMTAYYTHRSLPDLGFLTDKRKTANASEEAVEECTENDDPSIHRTVTSLFDPVKIPIILSPLVGNSPDHLRSQSHSPYRSHSFSPARRQTASYCCCSCSSHPHSSPSHASRAHSSPPGSSPKLGKKSKSFSGGVASPQYRGSPCHGSPVRSPCNLSCCNSPRHAKQVASRSKSQEAVGQPHKLSPAKRSSSYAATSRAPAQVVAKQPTQKTSPPKARSQTFTPPCSRLLKNISGTASGLTPATDGKKAKGKDAKEELNSMALKRHEKIYSRLSQEIAAEERREAAENNLRSGSDGSSGFTPSEAQPIPTGETNACDNYTSSKSTLSTASTSSTSSSSSAGKKVTSGQYVVSGFSSSSSSPPSDQRNSSTSTIDSRDVEIKARIDTGTKKSSSSKLEGGAVNRKALSKQGSTDSEGGDSTGSQRAAKKGRIPVLKSSSPPNQAARSSAASAARNEGKQVSRLPTYNKPSKDGKSEKAIAATTKKRSVKSTQGNIKPKVDSGRQSSEALKAKRRGVVVVEQDEGPELYHGNGYEDSESPQNTESEHAASEEYSEDYNPCQDCLEREASEHQLREIIGGSPPPCLLCDGEGCQDCAIMAEPECDLVEPQVIDGRNCVDMPADLEHILFQPPHLESSLERENLNLTKDEQNNCEEGQGLDDVAVEERTKEEEECTGERNDEEEESEECRTIQVEVDVPPNIVTQLCNSLTALEMNSSASGNALLARKAALLVREEEGDLLGVAGPRKISPAGRQRRVVTDDEIFRSPEHTSRAQITDKVNEDCYRQPYQYAHHDQPHCLKDMTARTRRWSTGSSLNKYNFDALYSLQEESCNSSCTTSTATSNSTASYDDFQPPHSSSFCREAWQSPWEHQVGCCHGKHHDHHHRHHQDQDVPLASSPVDEEMIKLHRKWLRERKPLKSCLRKTASGSSLNVETTRKSGRNESRATNRYSIACDGKMPILVAEDDFPPVYHDDTEVVRRRKHRHKSSKSSRREKTASSCSSSSSSSSIANGTTAPTSTPAVASTTTTSTSGSSCSDESSRSKRVSFAAEVSFQSPHQSPRRASSKDNVGETGEEVKLEAIEMEEDVLTLHLLKEGKGESKASAAQEKTSGPTSGGTTDVTTTAAAITSGDVALEPTASLMENNNLMLLKGIAQAAESLLQHFSQAKDPFEKLRLGSSVDSPQVAALVYCELCPAVERVVSHGMKDFEAGAMQIFGKVKLSPWKVAEMTSELGPYTRPLHDLAKVLKQKTNLTSNRHKFYAFVAGLLNLRLLDFWLGFLRCKENLVPRVYHEDACLRASLKGVLDKSFNNMLVTLQPLAVLPFQLDFGPITALVMSDSCIMMSASATNLETCTQPGESRQLATIKSASVGAEIHTLNENAQQEGVKNTVNAPGSSGSMSSLSARINAVAAGSSPSNTAATSVATTAPAPASSSSTSTAPTTATSSSSSAWKWFKSPAISNALASVAAKIGSGSSPQATTTAVTASAGVIPPQSDQETSPRSEKPTKNTEEDTKTSDLDPETKKKPALTDIARDSIPEVNPNQKSAVPDTAGNGCGNTLGVNIPDDSFLPAVVRDHSSPVERYLGTTSTRLAMAELFLQEEDLDRRNQFLNTATNIDDKCPLQTKLAEKTDKPARESQNSTADAKDDYVMPKFIDLSQLGIVNENYTNSIRSDDIDWEAVALYEEHVRKIDEPIKIGHNSVCYALSNVEVFHRNSGCGMYFDQPVDKPKPKLLDAKVEVDKTLDVLQGICEQPACEDQVIKEEKETQPDKKESNENKTDTAKPAKVESDACGVAVKEKPGEAQDKFESKDKDVQVKAAKTAESDKAVPPAATTAPQTNDTSSPSANSDKPPVQKKSPSSRFSLLSFFDRILLPHDKSSNNNKSAQGEKAAALKEEVVTPTNTSTSPSTISTSPPSTATSTSAVSPDAALTTDSPIVSPNTKESKVKDSKGEKSSTPKKKSGSSKRNDSKSPARGKSGSRESTPVSSRKALKQSRDSTPTKCSKDSTSTKKDSKEDSNSPNSMSTVPPVAAIISASAPAKKPSKIRSLFFKSKAPVNPDKDRIIQEEKISPPTVTSCKIITTAGAVRNKSAEMFGKARPLSAIVDREFPHNFDDPCDFGSPEGRTPPTRPLSLYDRPYSDIFYERYVPGEFLSELGGGAGLIGSAPSPVGHASPLFPESGRPSRLFGNEDTTMGHRSASSPALDTAPAFGFGTHTVNDSANDKEETVVSAGAVVGGAATETTASLSESGSSASIGEARRAELRQSCEWDDGMSAATDLRYVVALKGHLQNDQAEDKLDFQEGDHLQVLAQLDSQYLYCTSGKAEGLVDLSEVRPMTDEEIGQATSAGTSPLYR</sequence>
<dbReference type="PANTHER" id="PTHR15591:SF13">
    <property type="entry name" value="RUN DOMAIN-CONTAINING PROTEIN"/>
    <property type="match status" value="1"/>
</dbReference>
<dbReference type="EMBL" id="BMAT01011614">
    <property type="protein sequence ID" value="GFR75813.1"/>
    <property type="molecule type" value="Genomic_DNA"/>
</dbReference>
<feature type="compositionally biased region" description="Low complexity" evidence="2">
    <location>
        <begin position="1711"/>
        <end position="1720"/>
    </location>
</feature>
<organism evidence="4 5">
    <name type="scientific">Elysia marginata</name>
    <dbReference type="NCBI Taxonomy" id="1093978"/>
    <lineage>
        <taxon>Eukaryota</taxon>
        <taxon>Metazoa</taxon>
        <taxon>Spiralia</taxon>
        <taxon>Lophotrochozoa</taxon>
        <taxon>Mollusca</taxon>
        <taxon>Gastropoda</taxon>
        <taxon>Heterobranchia</taxon>
        <taxon>Euthyneura</taxon>
        <taxon>Panpulmonata</taxon>
        <taxon>Sacoglossa</taxon>
        <taxon>Placobranchoidea</taxon>
        <taxon>Plakobranchidae</taxon>
        <taxon>Elysia</taxon>
    </lineage>
</organism>
<feature type="region of interest" description="Disordered" evidence="2">
    <location>
        <begin position="405"/>
        <end position="492"/>
    </location>
</feature>
<feature type="compositionally biased region" description="Basic and acidic residues" evidence="2">
    <location>
        <begin position="1993"/>
        <end position="2021"/>
    </location>
</feature>
<feature type="region of interest" description="Disordered" evidence="2">
    <location>
        <begin position="883"/>
        <end position="921"/>
    </location>
</feature>
<evidence type="ECO:0000256" key="2">
    <source>
        <dbReference type="SAM" id="MobiDB-lite"/>
    </source>
</evidence>
<feature type="compositionally biased region" description="Basic and acidic residues" evidence="2">
    <location>
        <begin position="612"/>
        <end position="626"/>
    </location>
</feature>
<dbReference type="PANTHER" id="PTHR15591">
    <property type="entry name" value="RUN AND SH3 DOMAIN CONTAINING"/>
    <property type="match status" value="1"/>
</dbReference>
<feature type="region of interest" description="Disordered" evidence="2">
    <location>
        <begin position="1993"/>
        <end position="2093"/>
    </location>
</feature>
<dbReference type="PROSITE" id="PS50826">
    <property type="entry name" value="RUN"/>
    <property type="match status" value="1"/>
</dbReference>
<dbReference type="InterPro" id="IPR036028">
    <property type="entry name" value="SH3-like_dom_sf"/>
</dbReference>
<feature type="compositionally biased region" description="Low complexity" evidence="2">
    <location>
        <begin position="2061"/>
        <end position="2070"/>
    </location>
</feature>
<feature type="compositionally biased region" description="Low complexity" evidence="2">
    <location>
        <begin position="1343"/>
        <end position="1354"/>
    </location>
</feature>
<dbReference type="InterPro" id="IPR037213">
    <property type="entry name" value="Run_dom_sf"/>
</dbReference>
<name>A0AAV4FSU5_9GAST</name>
<feature type="compositionally biased region" description="Low complexity" evidence="2">
    <location>
        <begin position="345"/>
        <end position="361"/>
    </location>
</feature>
<feature type="region of interest" description="Disordered" evidence="2">
    <location>
        <begin position="1157"/>
        <end position="1181"/>
    </location>
</feature>
<keyword evidence="1" id="KW-0175">Coiled coil</keyword>
<dbReference type="SUPFAM" id="SSF140741">
    <property type="entry name" value="RUN domain-like"/>
    <property type="match status" value="1"/>
</dbReference>
<proteinExistence type="predicted"/>
<dbReference type="GO" id="GO:0031410">
    <property type="term" value="C:cytoplasmic vesicle"/>
    <property type="evidence" value="ECO:0007669"/>
    <property type="project" value="TreeGrafter"/>
</dbReference>
<feature type="compositionally biased region" description="Polar residues" evidence="2">
    <location>
        <begin position="2071"/>
        <end position="2080"/>
    </location>
</feature>
<dbReference type="SUPFAM" id="SSF50044">
    <property type="entry name" value="SH3-domain"/>
    <property type="match status" value="1"/>
</dbReference>
<reference evidence="4 5" key="1">
    <citation type="journal article" date="2021" name="Elife">
        <title>Chloroplast acquisition without the gene transfer in kleptoplastic sea slugs, Plakobranchus ocellatus.</title>
        <authorList>
            <person name="Maeda T."/>
            <person name="Takahashi S."/>
            <person name="Yoshida T."/>
            <person name="Shimamura S."/>
            <person name="Takaki Y."/>
            <person name="Nagai Y."/>
            <person name="Toyoda A."/>
            <person name="Suzuki Y."/>
            <person name="Arimoto A."/>
            <person name="Ishii H."/>
            <person name="Satoh N."/>
            <person name="Nishiyama T."/>
            <person name="Hasebe M."/>
            <person name="Maruyama T."/>
            <person name="Minagawa J."/>
            <person name="Obokata J."/>
            <person name="Shigenobu S."/>
        </authorList>
    </citation>
    <scope>NUCLEOTIDE SEQUENCE [LARGE SCALE GENOMIC DNA]</scope>
</reference>
<feature type="compositionally biased region" description="Polar residues" evidence="2">
    <location>
        <begin position="1286"/>
        <end position="1296"/>
    </location>
</feature>
<feature type="region of interest" description="Disordered" evidence="2">
    <location>
        <begin position="1208"/>
        <end position="1306"/>
    </location>
</feature>
<dbReference type="Gene3D" id="1.20.58.900">
    <property type="match status" value="1"/>
</dbReference>
<feature type="compositionally biased region" description="Basic residues" evidence="2">
    <location>
        <begin position="1213"/>
        <end position="1224"/>
    </location>
</feature>
<feature type="compositionally biased region" description="Polar residues" evidence="2">
    <location>
        <begin position="1612"/>
        <end position="1626"/>
    </location>
</feature>
<gene>
    <name evidence="4" type="ORF">ElyMa_005784600</name>
</gene>
<accession>A0AAV4FSU5</accession>
<feature type="coiled-coil region" evidence="1">
    <location>
        <begin position="15"/>
        <end position="42"/>
    </location>
</feature>
<comment type="caution">
    <text evidence="4">The sequence shown here is derived from an EMBL/GenBank/DDBJ whole genome shotgun (WGS) entry which is preliminary data.</text>
</comment>
<feature type="region of interest" description="Disordered" evidence="2">
    <location>
        <begin position="345"/>
        <end position="384"/>
    </location>
</feature>
<feature type="compositionally biased region" description="Basic and acidic residues" evidence="2">
    <location>
        <begin position="2234"/>
        <end position="2249"/>
    </location>
</feature>
<feature type="compositionally biased region" description="Basic and acidic residues" evidence="2">
    <location>
        <begin position="1169"/>
        <end position="1180"/>
    </location>
</feature>
<evidence type="ECO:0000259" key="3">
    <source>
        <dbReference type="PROSITE" id="PS50826"/>
    </source>
</evidence>
<feature type="region of interest" description="Disordered" evidence="2">
    <location>
        <begin position="1705"/>
        <end position="1786"/>
    </location>
</feature>
<feature type="compositionally biased region" description="Basic and acidic residues" evidence="2">
    <location>
        <begin position="483"/>
        <end position="492"/>
    </location>
</feature>
<keyword evidence="5" id="KW-1185">Reference proteome</keyword>
<feature type="compositionally biased region" description="Polar residues" evidence="2">
    <location>
        <begin position="312"/>
        <end position="323"/>
    </location>
</feature>
<feature type="compositionally biased region" description="Low complexity" evidence="2">
    <location>
        <begin position="558"/>
        <end position="609"/>
    </location>
</feature>
<feature type="domain" description="RUN" evidence="3">
    <location>
        <begin position="1417"/>
        <end position="1564"/>
    </location>
</feature>